<evidence type="ECO:0000259" key="1">
    <source>
        <dbReference type="Pfam" id="PF04038"/>
    </source>
</evidence>
<evidence type="ECO:0000313" key="2">
    <source>
        <dbReference type="EMBL" id="HGQ59363.1"/>
    </source>
</evidence>
<comment type="caution">
    <text evidence="3">The sequence shown here is derived from an EMBL/GenBank/DDBJ whole genome shotgun (WGS) entry which is preliminary data.</text>
</comment>
<name>A0A7C4JLG6_STAMA</name>
<dbReference type="Pfam" id="PF04038">
    <property type="entry name" value="DHNA"/>
    <property type="match status" value="1"/>
</dbReference>
<dbReference type="GO" id="GO:0004150">
    <property type="term" value="F:dihydroneopterin aldolase activity"/>
    <property type="evidence" value="ECO:0007669"/>
    <property type="project" value="InterPro"/>
</dbReference>
<sequence>MNKDPANKYFTPKATDRDRAVFEAGIALGMVMHQFSGIPVRDRSDLEVVEEAIRRAILAQPFRSNAWVKLKTKLCEDGGFYSYSTVKTRDMDICVEVTYGKARVKSCVKYIEDLDYNLAYIEDIVEEF</sequence>
<feature type="domain" description="Dihydroneopterin aldolase MtpD C-terminal" evidence="1">
    <location>
        <begin position="15"/>
        <end position="122"/>
    </location>
</feature>
<organism evidence="3">
    <name type="scientific">Staphylothermus marinus</name>
    <dbReference type="NCBI Taxonomy" id="2280"/>
    <lineage>
        <taxon>Archaea</taxon>
        <taxon>Thermoproteota</taxon>
        <taxon>Thermoprotei</taxon>
        <taxon>Desulfurococcales</taxon>
        <taxon>Desulfurococcaceae</taxon>
        <taxon>Staphylothermus</taxon>
    </lineage>
</organism>
<dbReference type="EMBL" id="DTBE01000041">
    <property type="protein sequence ID" value="HGQ59363.1"/>
    <property type="molecule type" value="Genomic_DNA"/>
</dbReference>
<dbReference type="AlphaFoldDB" id="A0A7C4JLG6"/>
<dbReference type="InterPro" id="IPR007181">
    <property type="entry name" value="MtpD_C"/>
</dbReference>
<dbReference type="InterPro" id="IPR036839">
    <property type="entry name" value="MptD_sf"/>
</dbReference>
<accession>A0A7C4JLG6</accession>
<reference evidence="3" key="1">
    <citation type="journal article" date="2020" name="mSystems">
        <title>Genome- and Community-Level Interaction Insights into Carbon Utilization and Element Cycling Functions of Hydrothermarchaeota in Hydrothermal Sediment.</title>
        <authorList>
            <person name="Zhou Z."/>
            <person name="Liu Y."/>
            <person name="Xu W."/>
            <person name="Pan J."/>
            <person name="Luo Z.H."/>
            <person name="Li M."/>
        </authorList>
    </citation>
    <scope>NUCLEOTIDE SEQUENCE [LARGE SCALE GENOMIC DNA]</scope>
    <source>
        <strain evidence="2">SpSt-638</strain>
        <strain evidence="3">SpSt-648</strain>
    </source>
</reference>
<protein>
    <recommendedName>
        <fullName evidence="1">Dihydroneopterin aldolase MtpD C-terminal domain-containing protein</fullName>
    </recommendedName>
</protein>
<dbReference type="SUPFAM" id="SSF143560">
    <property type="entry name" value="MK0786-like"/>
    <property type="match status" value="1"/>
</dbReference>
<dbReference type="Gene3D" id="3.30.1300.20">
    <property type="entry name" value="7,8-dihydroneopterin aldolase (MptD)"/>
    <property type="match status" value="1"/>
</dbReference>
<dbReference type="EMBL" id="DTBP01000017">
    <property type="protein sequence ID" value="HGQ73938.1"/>
    <property type="molecule type" value="Genomic_DNA"/>
</dbReference>
<gene>
    <name evidence="2" type="ORF">ENU09_01375</name>
    <name evidence="3" type="ORF">ENU20_02540</name>
</gene>
<proteinExistence type="predicted"/>
<evidence type="ECO:0000313" key="3">
    <source>
        <dbReference type="EMBL" id="HGQ73938.1"/>
    </source>
</evidence>